<feature type="transmembrane region" description="Helical" evidence="1">
    <location>
        <begin position="161"/>
        <end position="184"/>
    </location>
</feature>
<comment type="caution">
    <text evidence="2">The sequence shown here is derived from an EMBL/GenBank/DDBJ whole genome shotgun (WGS) entry which is preliminary data.</text>
</comment>
<organism evidence="2 3">
    <name type="scientific">Zophobas morio</name>
    <dbReference type="NCBI Taxonomy" id="2755281"/>
    <lineage>
        <taxon>Eukaryota</taxon>
        <taxon>Metazoa</taxon>
        <taxon>Ecdysozoa</taxon>
        <taxon>Arthropoda</taxon>
        <taxon>Hexapoda</taxon>
        <taxon>Insecta</taxon>
        <taxon>Pterygota</taxon>
        <taxon>Neoptera</taxon>
        <taxon>Endopterygota</taxon>
        <taxon>Coleoptera</taxon>
        <taxon>Polyphaga</taxon>
        <taxon>Cucujiformia</taxon>
        <taxon>Tenebrionidae</taxon>
        <taxon>Zophobas</taxon>
    </lineage>
</organism>
<keyword evidence="3" id="KW-1185">Reference proteome</keyword>
<evidence type="ECO:0000256" key="1">
    <source>
        <dbReference type="SAM" id="Phobius"/>
    </source>
</evidence>
<protein>
    <submittedName>
        <fullName evidence="2">Uncharacterized protein</fullName>
    </submittedName>
</protein>
<accession>A0AA38IFS0</accession>
<dbReference type="AlphaFoldDB" id="A0AA38IFS0"/>
<name>A0AA38IFS0_9CUCU</name>
<evidence type="ECO:0000313" key="3">
    <source>
        <dbReference type="Proteomes" id="UP001168821"/>
    </source>
</evidence>
<proteinExistence type="predicted"/>
<gene>
    <name evidence="2" type="ORF">Zmor_012621</name>
</gene>
<keyword evidence="1" id="KW-1133">Transmembrane helix</keyword>
<dbReference type="Proteomes" id="UP001168821">
    <property type="component" value="Unassembled WGS sequence"/>
</dbReference>
<sequence>MGKLHLATSPDLIARWTRDLGESRGPPLALPVSVPVSVSKVRWPVQVAREPEPDAVRTCTSVLPPQPFGPTLLVWHGGWRISRNNCKSRRRQMCGGCTPVQIPDFYSAHNSGSRIGRRERVAVGPPRAGNRTHTVGGDPTAGSQKVYRAYFFRPPSNRLPVGTVIVLFLFCALMLFNVMIALSLGKINGARARTRGRGLFIAGTGSWANGVFVLKG</sequence>
<evidence type="ECO:0000313" key="2">
    <source>
        <dbReference type="EMBL" id="KAJ3653366.1"/>
    </source>
</evidence>
<reference evidence="2" key="1">
    <citation type="journal article" date="2023" name="G3 (Bethesda)">
        <title>Whole genome assemblies of Zophobas morio and Tenebrio molitor.</title>
        <authorList>
            <person name="Kaur S."/>
            <person name="Stinson S.A."/>
            <person name="diCenzo G.C."/>
        </authorList>
    </citation>
    <scope>NUCLEOTIDE SEQUENCE</scope>
    <source>
        <strain evidence="2">QUZm001</strain>
    </source>
</reference>
<keyword evidence="1" id="KW-0472">Membrane</keyword>
<keyword evidence="1" id="KW-0812">Transmembrane</keyword>
<dbReference type="EMBL" id="JALNTZ010000004">
    <property type="protein sequence ID" value="KAJ3653366.1"/>
    <property type="molecule type" value="Genomic_DNA"/>
</dbReference>